<dbReference type="AlphaFoldDB" id="A0A7W6RZL8"/>
<dbReference type="GO" id="GO:0005886">
    <property type="term" value="C:plasma membrane"/>
    <property type="evidence" value="ECO:0007669"/>
    <property type="project" value="UniProtKB-SubCell"/>
</dbReference>
<keyword evidence="7" id="KW-0997">Cell inner membrane</keyword>
<evidence type="ECO:0000256" key="5">
    <source>
        <dbReference type="ARBA" id="ARBA00022989"/>
    </source>
</evidence>
<accession>A0A7W6RZL8</accession>
<keyword evidence="2 7" id="KW-0813">Transport</keyword>
<dbReference type="InterPro" id="IPR055348">
    <property type="entry name" value="DctQ"/>
</dbReference>
<dbReference type="GO" id="GO:0022857">
    <property type="term" value="F:transmembrane transporter activity"/>
    <property type="evidence" value="ECO:0007669"/>
    <property type="project" value="UniProtKB-UniRule"/>
</dbReference>
<proteinExistence type="inferred from homology"/>
<evidence type="ECO:0000256" key="3">
    <source>
        <dbReference type="ARBA" id="ARBA00022475"/>
    </source>
</evidence>
<evidence type="ECO:0000313" key="10">
    <source>
        <dbReference type="Proteomes" id="UP000555728"/>
    </source>
</evidence>
<evidence type="ECO:0000256" key="4">
    <source>
        <dbReference type="ARBA" id="ARBA00022692"/>
    </source>
</evidence>
<evidence type="ECO:0000256" key="2">
    <source>
        <dbReference type="ARBA" id="ARBA00022448"/>
    </source>
</evidence>
<keyword evidence="6 7" id="KW-0472">Membrane</keyword>
<evidence type="ECO:0000256" key="7">
    <source>
        <dbReference type="RuleBase" id="RU369079"/>
    </source>
</evidence>
<comment type="similarity">
    <text evidence="7">Belongs to the TRAP transporter small permease family.</text>
</comment>
<evidence type="ECO:0000313" key="9">
    <source>
        <dbReference type="EMBL" id="MBB4286158.1"/>
    </source>
</evidence>
<dbReference type="Pfam" id="PF04290">
    <property type="entry name" value="DctQ"/>
    <property type="match status" value="1"/>
</dbReference>
<protein>
    <recommendedName>
        <fullName evidence="7">TRAP transporter small permease protein</fullName>
    </recommendedName>
</protein>
<keyword evidence="5 7" id="KW-1133">Transmembrane helix</keyword>
<comment type="caution">
    <text evidence="9">The sequence shown here is derived from an EMBL/GenBank/DDBJ whole genome shotgun (WGS) entry which is preliminary data.</text>
</comment>
<sequence>MTGATRLAHRARDRVLTPLAAALALYGGGVLLVITALTVVNVAGFALDALVRPWGGAVPGLAGYEEVVALLIGGAALAFLPWCQLRYGHVAVDLFTQRAPAAFNAAVDRLALALTAALALFLARGMLDGLVQARADGVVTGVRDWPEWPFWIPGLIALGLWAACAGVMALAPAGPGAAGSHYPHAANGPGPGSGTARDG</sequence>
<dbReference type="RefSeq" id="WP_184434605.1">
    <property type="nucleotide sequence ID" value="NZ_JACIGI010000013.1"/>
</dbReference>
<name>A0A7W6RZL8_9PROT</name>
<feature type="transmembrane region" description="Helical" evidence="7">
    <location>
        <begin position="150"/>
        <end position="171"/>
    </location>
</feature>
<feature type="transmembrane region" description="Helical" evidence="7">
    <location>
        <begin position="21"/>
        <end position="47"/>
    </location>
</feature>
<gene>
    <name evidence="9" type="ORF">GGD88_001885</name>
</gene>
<feature type="domain" description="Tripartite ATP-independent periplasmic transporters DctQ component" evidence="8">
    <location>
        <begin position="63"/>
        <end position="165"/>
    </location>
</feature>
<evidence type="ECO:0000256" key="6">
    <source>
        <dbReference type="ARBA" id="ARBA00023136"/>
    </source>
</evidence>
<keyword evidence="10" id="KW-1185">Reference proteome</keyword>
<feature type="transmembrane region" description="Helical" evidence="7">
    <location>
        <begin position="67"/>
        <end position="85"/>
    </location>
</feature>
<reference evidence="9 10" key="1">
    <citation type="submission" date="2020-08" db="EMBL/GenBank/DDBJ databases">
        <title>Genome sequencing of Purple Non-Sulfur Bacteria from various extreme environments.</title>
        <authorList>
            <person name="Mayer M."/>
        </authorList>
    </citation>
    <scope>NUCLEOTIDE SEQUENCE [LARGE SCALE GENOMIC DNA]</scope>
    <source>
        <strain evidence="9 10">JA135</strain>
    </source>
</reference>
<keyword evidence="3" id="KW-1003">Cell membrane</keyword>
<comment type="subcellular location">
    <subcellularLocation>
        <location evidence="7">Cell inner membrane</location>
        <topology evidence="7">Multi-pass membrane protein</topology>
    </subcellularLocation>
    <subcellularLocation>
        <location evidence="1">Cell membrane</location>
        <topology evidence="1">Multi-pass membrane protein</topology>
    </subcellularLocation>
</comment>
<feature type="transmembrane region" description="Helical" evidence="7">
    <location>
        <begin position="106"/>
        <end position="127"/>
    </location>
</feature>
<dbReference type="Proteomes" id="UP000555728">
    <property type="component" value="Unassembled WGS sequence"/>
</dbReference>
<organism evidence="9 10">
    <name type="scientific">Roseospira goensis</name>
    <dbReference type="NCBI Taxonomy" id="391922"/>
    <lineage>
        <taxon>Bacteria</taxon>
        <taxon>Pseudomonadati</taxon>
        <taxon>Pseudomonadota</taxon>
        <taxon>Alphaproteobacteria</taxon>
        <taxon>Rhodospirillales</taxon>
        <taxon>Rhodospirillaceae</taxon>
        <taxon>Roseospira</taxon>
    </lineage>
</organism>
<comment type="function">
    <text evidence="7">Part of the tripartite ATP-independent periplasmic (TRAP) transport system.</text>
</comment>
<comment type="subunit">
    <text evidence="7">The complex comprises the extracytoplasmic solute receptor protein and the two transmembrane proteins.</text>
</comment>
<evidence type="ECO:0000259" key="8">
    <source>
        <dbReference type="Pfam" id="PF04290"/>
    </source>
</evidence>
<evidence type="ECO:0000256" key="1">
    <source>
        <dbReference type="ARBA" id="ARBA00004651"/>
    </source>
</evidence>
<keyword evidence="4 7" id="KW-0812">Transmembrane</keyword>
<dbReference type="EMBL" id="JACIGI010000013">
    <property type="protein sequence ID" value="MBB4286158.1"/>
    <property type="molecule type" value="Genomic_DNA"/>
</dbReference>